<dbReference type="EMBL" id="JAPWDV010000002">
    <property type="protein sequence ID" value="KAJ6221186.1"/>
    <property type="molecule type" value="Genomic_DNA"/>
</dbReference>
<feature type="region of interest" description="Disordered" evidence="2">
    <location>
        <begin position="1606"/>
        <end position="1671"/>
    </location>
</feature>
<proteinExistence type="predicted"/>
<dbReference type="GO" id="GO:0045664">
    <property type="term" value="P:regulation of neuron differentiation"/>
    <property type="evidence" value="ECO:0007669"/>
    <property type="project" value="TreeGrafter"/>
</dbReference>
<gene>
    <name evidence="4" type="ORF">RDWZM_006998</name>
</gene>
<name>A0A9Q0RPT6_BLOTA</name>
<feature type="region of interest" description="Disordered" evidence="2">
    <location>
        <begin position="425"/>
        <end position="449"/>
    </location>
</feature>
<feature type="domain" description="C2H2-type" evidence="3">
    <location>
        <begin position="1482"/>
        <end position="1509"/>
    </location>
</feature>
<accession>A0A9Q0RPT6</accession>
<dbReference type="InterPro" id="IPR013087">
    <property type="entry name" value="Znf_C2H2_type"/>
</dbReference>
<evidence type="ECO:0000313" key="5">
    <source>
        <dbReference type="Proteomes" id="UP001142055"/>
    </source>
</evidence>
<feature type="region of interest" description="Disordered" evidence="2">
    <location>
        <begin position="1319"/>
        <end position="1352"/>
    </location>
</feature>
<keyword evidence="1" id="KW-0479">Metal-binding</keyword>
<dbReference type="PANTHER" id="PTHR12451:SF0">
    <property type="entry name" value="ZINC FINGER PROTEIN CASTOR HOMOLOG 1"/>
    <property type="match status" value="1"/>
</dbReference>
<feature type="compositionally biased region" description="Basic and acidic residues" evidence="2">
    <location>
        <begin position="123"/>
        <end position="142"/>
    </location>
</feature>
<dbReference type="PROSITE" id="PS00028">
    <property type="entry name" value="ZINC_FINGER_C2H2_1"/>
    <property type="match status" value="9"/>
</dbReference>
<feature type="compositionally biased region" description="Polar residues" evidence="2">
    <location>
        <begin position="108"/>
        <end position="119"/>
    </location>
</feature>
<feature type="region of interest" description="Disordered" evidence="2">
    <location>
        <begin position="285"/>
        <end position="360"/>
    </location>
</feature>
<feature type="compositionally biased region" description="Low complexity" evidence="2">
    <location>
        <begin position="17"/>
        <end position="35"/>
    </location>
</feature>
<feature type="compositionally biased region" description="Low complexity" evidence="2">
    <location>
        <begin position="1117"/>
        <end position="1160"/>
    </location>
</feature>
<organism evidence="4 5">
    <name type="scientific">Blomia tropicalis</name>
    <name type="common">Mite</name>
    <dbReference type="NCBI Taxonomy" id="40697"/>
    <lineage>
        <taxon>Eukaryota</taxon>
        <taxon>Metazoa</taxon>
        <taxon>Ecdysozoa</taxon>
        <taxon>Arthropoda</taxon>
        <taxon>Chelicerata</taxon>
        <taxon>Arachnida</taxon>
        <taxon>Acari</taxon>
        <taxon>Acariformes</taxon>
        <taxon>Sarcoptiformes</taxon>
        <taxon>Astigmata</taxon>
        <taxon>Glycyphagoidea</taxon>
        <taxon>Echimyopodidae</taxon>
        <taxon>Blomia</taxon>
    </lineage>
</organism>
<feature type="region of interest" description="Disordered" evidence="2">
    <location>
        <begin position="1"/>
        <end position="37"/>
    </location>
</feature>
<evidence type="ECO:0000256" key="2">
    <source>
        <dbReference type="SAM" id="MobiDB-lite"/>
    </source>
</evidence>
<feature type="compositionally biased region" description="Polar residues" evidence="2">
    <location>
        <begin position="1657"/>
        <end position="1671"/>
    </location>
</feature>
<dbReference type="GO" id="GO:0000981">
    <property type="term" value="F:DNA-binding transcription factor activity, RNA polymerase II-specific"/>
    <property type="evidence" value="ECO:0007669"/>
    <property type="project" value="TreeGrafter"/>
</dbReference>
<reference evidence="4" key="1">
    <citation type="submission" date="2022-12" db="EMBL/GenBank/DDBJ databases">
        <title>Genome assemblies of Blomia tropicalis.</title>
        <authorList>
            <person name="Cui Y."/>
        </authorList>
    </citation>
    <scope>NUCLEOTIDE SEQUENCE</scope>
    <source>
        <tissue evidence="4">Adult mites</tissue>
    </source>
</reference>
<feature type="region of interest" description="Disordered" evidence="2">
    <location>
        <begin position="1523"/>
        <end position="1552"/>
    </location>
</feature>
<dbReference type="GO" id="GO:0045944">
    <property type="term" value="P:positive regulation of transcription by RNA polymerase II"/>
    <property type="evidence" value="ECO:0007669"/>
    <property type="project" value="TreeGrafter"/>
</dbReference>
<comment type="caution">
    <text evidence="4">The sequence shown here is derived from an EMBL/GenBank/DDBJ whole genome shotgun (WGS) entry which is preliminary data.</text>
</comment>
<feature type="compositionally biased region" description="Low complexity" evidence="2">
    <location>
        <begin position="301"/>
        <end position="319"/>
    </location>
</feature>
<feature type="compositionally biased region" description="Low complexity" evidence="2">
    <location>
        <begin position="440"/>
        <end position="449"/>
    </location>
</feature>
<dbReference type="PROSITE" id="PS50157">
    <property type="entry name" value="ZINC_FINGER_C2H2_2"/>
    <property type="match status" value="3"/>
</dbReference>
<feature type="compositionally biased region" description="Low complexity" evidence="2">
    <location>
        <begin position="518"/>
        <end position="533"/>
    </location>
</feature>
<feature type="domain" description="C2H2-type" evidence="3">
    <location>
        <begin position="742"/>
        <end position="771"/>
    </location>
</feature>
<keyword evidence="1" id="KW-0862">Zinc</keyword>
<protein>
    <recommendedName>
        <fullName evidence="3">C2H2-type domain-containing protein</fullName>
    </recommendedName>
</protein>
<dbReference type="SMART" id="SM00355">
    <property type="entry name" value="ZnF_C2H2"/>
    <property type="match status" value="11"/>
</dbReference>
<dbReference type="OMA" id="RVQNSMR"/>
<dbReference type="GO" id="GO:0005634">
    <property type="term" value="C:nucleus"/>
    <property type="evidence" value="ECO:0007669"/>
    <property type="project" value="TreeGrafter"/>
</dbReference>
<feature type="compositionally biased region" description="Polar residues" evidence="2">
    <location>
        <begin position="1619"/>
        <end position="1641"/>
    </location>
</feature>
<evidence type="ECO:0000259" key="3">
    <source>
        <dbReference type="PROSITE" id="PS50157"/>
    </source>
</evidence>
<dbReference type="InterPro" id="IPR040373">
    <property type="entry name" value="CASZ1"/>
</dbReference>
<feature type="compositionally biased region" description="Basic residues" evidence="2">
    <location>
        <begin position="1100"/>
        <end position="1109"/>
    </location>
</feature>
<feature type="region of interest" description="Disordered" evidence="2">
    <location>
        <begin position="67"/>
        <end position="151"/>
    </location>
</feature>
<sequence>MLTANPRASLTPPGVPPVVSTSTSTSSSSSSPSPTNLSIESCDYLNLHHPRRNMSHHHHVPSIAVAVKHRKDDDDDDDRNDQQDDLDPLVESTNNLIHHHHHNNNNNTSKCLNLPNSKSPPNHHHDDPHRPVDQDDVEHLSSDSDDEQLLNDTDLSDLAQLNLFCRNKRKNFQPRCLPEDEDEPINGQSECLVDKSSSIIDSNHHQQQQQSSLTMVEQQQQQQCSILELMSNLNNGKLLEQAQSTTQPSSTTHALDLSAQEQLQRAKLTELLLLKNIHQLRNNLQPSSNQLLPPQPPPPSSFYSSSATTTTTTNIPNINSEDDDIMDEDDGKNLGHGSIENGGNNNNKDNCSMMDEPLDESVNESSPIEQLLQMYGFNREHYLKILQHQQQMQQQAKIAVNQDDDDGVVGLSSNVGTIESMDLSGMTQSSIESNHKSPDSDNSSSTSPVKSFDIEKLKQLQNLYKLNLFQQHMASSNDQQQQRQQHQTHVSGLIGANDPNLLMFSSSLDFATNRNKTSIENNKSSKESSSSVSDNFFGDIFKPKPNNKPSRRPLSSWKQSISACGPGPAPWVDKSTLHSLGIQGELINKSMPIDYTHYVKRYGNSTECGNSLCKELNYREHFHCNALSCNSRVFMKKEEMIRHFKWHKKRDESLTHGFLRCSPADNCVERFRTCPHHRKQTHYHCLKRGCDKVYISTSDVQMHANYHRKDTAIIQEGFQRFRATENCLLETCAFFGQKTTHFHCRRDNCSHTFKNKADMEKHKSYHIRDEQLARDGFKKFMKHETCTFDDCRSSRVCNHIHCIRPGCSHVLHSTGQLYPHKRKHERRENELSYRKYRLAQTIHRVGNNCGNIVPPLDSFHDSFDHSNDDDTTLDTLAAQLPLAQISTIPIEDILGEIGEKRFIKYIQRHPFGSRQCHFELSTKSIEEHYCCTDCKLCWLDQSNAIDHAKKHVIQEEATLLLLEETNDTNICNNECTFGMATNGRHYHCRMFGCPFTVSIQDKTLTRLEHYKFHEEQYCQFIQSADCVHRNSAVNTHQPTNEPLTIQQLLSLKPNQLTNQTLVGGQHSKTTMNEITKRSSPTLQVFPTGTTLTSVDGLPVLKRKRGRPPKNRSNDILNLNSRITSSPSSSSSLTNANNSSITKNSSNNNNNNNHHQQQQQSTFAPMLGPMSSFDLATAFNLPLKHANVISNISPKSNEDTSKTIPIPLIMPYLRSSIHNGFYVFDDETPCPDMACVFFGQKHFHCSKPRCYYVTNRDEVLLLHTRDFHDNIDIMEGFVYFDENIDCKLATCPSNKLHKHFHCTRVGCNFTFVHYSLMSPHEDKHRDNDEQSHLNNENHFGEQQRRKYSTSTDNDAESVLMSTNMDGGVGGSIGSMFGLNSTQDRYIGRSRKSCDTTEDHGMGENFDQNSLKNNLSMLHSLQNLFHGQARLNALNAFTSNSGNSTLPSSSLNENLNQESAKHYLYSETNPCNSPFCKLKRRNHFHCNICNQAFSTFERLLPHSTKHVGAMIPIPVYQRMIDHQGVEEREHEQDVDGVEEQQQHQHHHQQQQQQQQLLLNNLQNQFTQNSNFANHFLQILMNNWMNLPSTSTASNVNTPTATLPFQVAHSTTTSTTESSITKNNNDQSTNGSIKRRSSFSSDGSYNEYHHKKSKMDNDDSSNNGDQMSSTTQSNTTINRMMATTEDSSSPNGSYLRFRFNEDCGFHTCVYREHQTHFHCMRKDCGYSFCDKTRFVQHTARHERLDSLMGGDFQQFRSSVSCMQSECPFGSTVGGNLINNNCGGGVGGGNNMKTSHFHCLKCDYVCADTNKVVAHRRQHAKMDNISAAGFEKYSPSQDCQKEMCNYRLKQTHYHCLTCNYSVLGLSQMSSHKFKHQQQQQLQSQD</sequence>
<feature type="compositionally biased region" description="Acidic residues" evidence="2">
    <location>
        <begin position="320"/>
        <end position="330"/>
    </location>
</feature>
<feature type="region of interest" description="Disordered" evidence="2">
    <location>
        <begin position="1096"/>
        <end position="1160"/>
    </location>
</feature>
<feature type="compositionally biased region" description="Acidic residues" evidence="2">
    <location>
        <begin position="73"/>
        <end position="88"/>
    </location>
</feature>
<dbReference type="GO" id="GO:0008270">
    <property type="term" value="F:zinc ion binding"/>
    <property type="evidence" value="ECO:0007669"/>
    <property type="project" value="UniProtKB-KW"/>
</dbReference>
<feature type="compositionally biased region" description="Basic and acidic residues" evidence="2">
    <location>
        <begin position="1319"/>
        <end position="1330"/>
    </location>
</feature>
<dbReference type="Proteomes" id="UP001142055">
    <property type="component" value="Chromosome 2"/>
</dbReference>
<keyword evidence="1" id="KW-0863">Zinc-finger</keyword>
<dbReference type="PANTHER" id="PTHR12451">
    <property type="entry name" value="TRANSCRIPTION FACTOR CASTOR PROTEIN MING -RELATED"/>
    <property type="match status" value="1"/>
</dbReference>
<feature type="domain" description="C2H2-type" evidence="3">
    <location>
        <begin position="1714"/>
        <end position="1743"/>
    </location>
</feature>
<feature type="region of interest" description="Disordered" evidence="2">
    <location>
        <begin position="474"/>
        <end position="494"/>
    </location>
</feature>
<keyword evidence="5" id="KW-1185">Reference proteome</keyword>
<dbReference type="GO" id="GO:0000977">
    <property type="term" value="F:RNA polymerase II transcription regulatory region sequence-specific DNA binding"/>
    <property type="evidence" value="ECO:0007669"/>
    <property type="project" value="TreeGrafter"/>
</dbReference>
<evidence type="ECO:0000256" key="1">
    <source>
        <dbReference type="PROSITE-ProRule" id="PRU00042"/>
    </source>
</evidence>
<evidence type="ECO:0000313" key="4">
    <source>
        <dbReference type="EMBL" id="KAJ6221186.1"/>
    </source>
</evidence>
<feature type="compositionally biased region" description="Low complexity" evidence="2">
    <location>
        <begin position="1607"/>
        <end position="1618"/>
    </location>
</feature>
<feature type="region of interest" description="Disordered" evidence="2">
    <location>
        <begin position="518"/>
        <end position="559"/>
    </location>
</feature>